<dbReference type="EMBL" id="CACRTI010000004">
    <property type="protein sequence ID" value="VYT37789.1"/>
    <property type="molecule type" value="Genomic_DNA"/>
</dbReference>
<dbReference type="AlphaFoldDB" id="A0A6N2W508"/>
<evidence type="ECO:0000313" key="1">
    <source>
        <dbReference type="EMBL" id="VYT37789.1"/>
    </source>
</evidence>
<proteinExistence type="predicted"/>
<name>A0A6N2W508_CITAM</name>
<sequence length="56" mass="6805">MEPARTVKESQLQRRIHTQKALWYRHKGDRNGMRVFLNMSRLEVLNQRYFLGPCPF</sequence>
<reference evidence="1" key="1">
    <citation type="submission" date="2019-11" db="EMBL/GenBank/DDBJ databases">
        <authorList>
            <person name="Feng L."/>
        </authorList>
    </citation>
    <scope>NUCLEOTIDE SEQUENCE</scope>
    <source>
        <strain evidence="1">CAmalonaticusLFYP1</strain>
    </source>
</reference>
<accession>A0A6N2W508</accession>
<gene>
    <name evidence="1" type="ORF">CALFYP1_04309</name>
</gene>
<protein>
    <submittedName>
        <fullName evidence="1">Uncharacterized protein</fullName>
    </submittedName>
</protein>
<organism evidence="1">
    <name type="scientific">Citrobacter amalonaticus</name>
    <dbReference type="NCBI Taxonomy" id="35703"/>
    <lineage>
        <taxon>Bacteria</taxon>
        <taxon>Pseudomonadati</taxon>
        <taxon>Pseudomonadota</taxon>
        <taxon>Gammaproteobacteria</taxon>
        <taxon>Enterobacterales</taxon>
        <taxon>Enterobacteriaceae</taxon>
        <taxon>Citrobacter</taxon>
    </lineage>
</organism>